<dbReference type="PANTHER" id="PTHR35871:SF1">
    <property type="entry name" value="CXC1-LIKE CYSTEINE CLUSTER ASSOCIATED WITH KDZ TRANSPOSASES DOMAIN-CONTAINING PROTEIN"/>
    <property type="match status" value="1"/>
</dbReference>
<gene>
    <name evidence="1" type="ORF">M422DRAFT_192329</name>
</gene>
<evidence type="ECO:0000313" key="1">
    <source>
        <dbReference type="EMBL" id="KIJ26359.1"/>
    </source>
</evidence>
<feature type="non-terminal residue" evidence="1">
    <location>
        <position position="1"/>
    </location>
</feature>
<name>A0A0C9TX24_SPHS4</name>
<evidence type="ECO:0000313" key="2">
    <source>
        <dbReference type="Proteomes" id="UP000054279"/>
    </source>
</evidence>
<reference evidence="1 2" key="1">
    <citation type="submission" date="2014-06" db="EMBL/GenBank/DDBJ databases">
        <title>Evolutionary Origins and Diversification of the Mycorrhizal Mutualists.</title>
        <authorList>
            <consortium name="DOE Joint Genome Institute"/>
            <consortium name="Mycorrhizal Genomics Consortium"/>
            <person name="Kohler A."/>
            <person name="Kuo A."/>
            <person name="Nagy L.G."/>
            <person name="Floudas D."/>
            <person name="Copeland A."/>
            <person name="Barry K.W."/>
            <person name="Cichocki N."/>
            <person name="Veneault-Fourrey C."/>
            <person name="LaButti K."/>
            <person name="Lindquist E.A."/>
            <person name="Lipzen A."/>
            <person name="Lundell T."/>
            <person name="Morin E."/>
            <person name="Murat C."/>
            <person name="Riley R."/>
            <person name="Ohm R."/>
            <person name="Sun H."/>
            <person name="Tunlid A."/>
            <person name="Henrissat B."/>
            <person name="Grigoriev I.V."/>
            <person name="Hibbett D.S."/>
            <person name="Martin F."/>
        </authorList>
    </citation>
    <scope>NUCLEOTIDE SEQUENCE [LARGE SCALE GENOMIC DNA]</scope>
    <source>
        <strain evidence="1 2">SS14</strain>
    </source>
</reference>
<dbReference type="EMBL" id="KN837372">
    <property type="protein sequence ID" value="KIJ26359.1"/>
    <property type="molecule type" value="Genomic_DNA"/>
</dbReference>
<dbReference type="PANTHER" id="PTHR35871">
    <property type="entry name" value="EXPRESSED PROTEIN"/>
    <property type="match status" value="1"/>
</dbReference>
<protein>
    <submittedName>
        <fullName evidence="1">Uncharacterized protein</fullName>
    </submittedName>
</protein>
<dbReference type="HOGENOM" id="CLU_005726_9_2_1"/>
<dbReference type="Proteomes" id="UP000054279">
    <property type="component" value="Unassembled WGS sequence"/>
</dbReference>
<sequence>FKCEEGCTDCCCRRLLFTQPDFINQKSALEELIMNQGYLCDFYPKFHCELNFIEQYWGAAKLHYWLSPHTKKMEEMEANVIVSLDDAC</sequence>
<organism evidence="1 2">
    <name type="scientific">Sphaerobolus stellatus (strain SS14)</name>
    <dbReference type="NCBI Taxonomy" id="990650"/>
    <lineage>
        <taxon>Eukaryota</taxon>
        <taxon>Fungi</taxon>
        <taxon>Dikarya</taxon>
        <taxon>Basidiomycota</taxon>
        <taxon>Agaricomycotina</taxon>
        <taxon>Agaricomycetes</taxon>
        <taxon>Phallomycetidae</taxon>
        <taxon>Geastrales</taxon>
        <taxon>Sphaerobolaceae</taxon>
        <taxon>Sphaerobolus</taxon>
    </lineage>
</organism>
<dbReference type="OrthoDB" id="2416294at2759"/>
<proteinExistence type="predicted"/>
<keyword evidence="2" id="KW-1185">Reference proteome</keyword>
<dbReference type="AlphaFoldDB" id="A0A0C9TX24"/>
<accession>A0A0C9TX24</accession>